<proteinExistence type="predicted"/>
<keyword evidence="2" id="KW-1185">Reference proteome</keyword>
<accession>A0A8H4AY96</accession>
<dbReference type="EMBL" id="WTPW01000131">
    <property type="protein sequence ID" value="KAF0543766.1"/>
    <property type="molecule type" value="Genomic_DNA"/>
</dbReference>
<evidence type="ECO:0000313" key="1">
    <source>
        <dbReference type="EMBL" id="KAF0543766.1"/>
    </source>
</evidence>
<reference evidence="1 2" key="1">
    <citation type="journal article" date="2019" name="Environ. Microbiol.">
        <title>At the nexus of three kingdoms: the genome of the mycorrhizal fungus Gigaspora margarita provides insights into plant, endobacterial and fungal interactions.</title>
        <authorList>
            <person name="Venice F."/>
            <person name="Ghignone S."/>
            <person name="Salvioli di Fossalunga A."/>
            <person name="Amselem J."/>
            <person name="Novero M."/>
            <person name="Xianan X."/>
            <person name="Sedzielewska Toro K."/>
            <person name="Morin E."/>
            <person name="Lipzen A."/>
            <person name="Grigoriev I.V."/>
            <person name="Henrissat B."/>
            <person name="Martin F.M."/>
            <person name="Bonfante P."/>
        </authorList>
    </citation>
    <scope>NUCLEOTIDE SEQUENCE [LARGE SCALE GENOMIC DNA]</scope>
    <source>
        <strain evidence="1 2">BEG34</strain>
    </source>
</reference>
<dbReference type="AlphaFoldDB" id="A0A8H4AY96"/>
<gene>
    <name evidence="1" type="ORF">F8M41_003443</name>
</gene>
<evidence type="ECO:0000313" key="2">
    <source>
        <dbReference type="Proteomes" id="UP000439903"/>
    </source>
</evidence>
<sequence>MKHLNRYRGLFSKQESDIITRVKEAEPYLLNQDRDIENCLGITLPETVCVIRSAIEKEEIERLVTKLTLALLESEILNYRNQELQSLISVCLNIYKRRKKKAKSMAMEETTSAKKTIKEMETPTKKKETKEAGPSNMTNQEIEIDLSKTRIITSKMEIKTNRYLVK</sequence>
<name>A0A8H4AY96_GIGMA</name>
<protein>
    <submittedName>
        <fullName evidence="1">Uncharacterized protein</fullName>
    </submittedName>
</protein>
<comment type="caution">
    <text evidence="1">The sequence shown here is derived from an EMBL/GenBank/DDBJ whole genome shotgun (WGS) entry which is preliminary data.</text>
</comment>
<organism evidence="1 2">
    <name type="scientific">Gigaspora margarita</name>
    <dbReference type="NCBI Taxonomy" id="4874"/>
    <lineage>
        <taxon>Eukaryota</taxon>
        <taxon>Fungi</taxon>
        <taxon>Fungi incertae sedis</taxon>
        <taxon>Mucoromycota</taxon>
        <taxon>Glomeromycotina</taxon>
        <taxon>Glomeromycetes</taxon>
        <taxon>Diversisporales</taxon>
        <taxon>Gigasporaceae</taxon>
        <taxon>Gigaspora</taxon>
    </lineage>
</organism>
<dbReference type="Proteomes" id="UP000439903">
    <property type="component" value="Unassembled WGS sequence"/>
</dbReference>